<feature type="domain" description="Tetracyclin repressor-like C-terminal group 31" evidence="1">
    <location>
        <begin position="3"/>
        <end position="67"/>
    </location>
</feature>
<reference evidence="2" key="1">
    <citation type="submission" date="2022-11" db="EMBL/GenBank/DDBJ databases">
        <title>Nonomuraea corallina sp. nov., a new species of the genus Nonomuraea isolated from sea side sediment in Thai sea.</title>
        <authorList>
            <person name="Ngamcharungchit C."/>
            <person name="Matsumoto A."/>
            <person name="Suriyachadkun C."/>
            <person name="Panbangred W."/>
            <person name="Inahashi Y."/>
            <person name="Intra B."/>
        </authorList>
    </citation>
    <scope>NUCLEOTIDE SEQUENCE</scope>
    <source>
        <strain evidence="2">MCN248</strain>
    </source>
</reference>
<organism evidence="2 3">
    <name type="scientific">Nonomuraea corallina</name>
    <dbReference type="NCBI Taxonomy" id="2989783"/>
    <lineage>
        <taxon>Bacteria</taxon>
        <taxon>Bacillati</taxon>
        <taxon>Actinomycetota</taxon>
        <taxon>Actinomycetes</taxon>
        <taxon>Streptosporangiales</taxon>
        <taxon>Streptosporangiaceae</taxon>
        <taxon>Nonomuraea</taxon>
    </lineage>
</organism>
<evidence type="ECO:0000313" key="3">
    <source>
        <dbReference type="Proteomes" id="UP001144036"/>
    </source>
</evidence>
<comment type="caution">
    <text evidence="2">The sequence shown here is derived from an EMBL/GenBank/DDBJ whole genome shotgun (WGS) entry which is preliminary data.</text>
</comment>
<accession>A0ABT4S9R7</accession>
<dbReference type="Proteomes" id="UP001144036">
    <property type="component" value="Unassembled WGS sequence"/>
</dbReference>
<dbReference type="Gene3D" id="1.10.357.10">
    <property type="entry name" value="Tetracycline Repressor, domain 2"/>
    <property type="match status" value="1"/>
</dbReference>
<protein>
    <recommendedName>
        <fullName evidence="1">Tetracyclin repressor-like C-terminal group 31 domain-containing protein</fullName>
    </recommendedName>
</protein>
<evidence type="ECO:0000313" key="2">
    <source>
        <dbReference type="EMBL" id="MDA0633952.1"/>
    </source>
</evidence>
<sequence length="72" mass="7892">MHELVARVSAFDIDANIGFHAASGLPGDSTSVLLLHLTLNWLIVERLTLPDIFTEQEIHDLVDAAVQRSLNA</sequence>
<dbReference type="Pfam" id="PF17940">
    <property type="entry name" value="TetR_C_31"/>
    <property type="match status" value="1"/>
</dbReference>
<proteinExistence type="predicted"/>
<gene>
    <name evidence="2" type="ORF">OUY22_11035</name>
</gene>
<dbReference type="InterPro" id="IPR041583">
    <property type="entry name" value="TetR_C_31"/>
</dbReference>
<dbReference type="EMBL" id="JAPNNL010000031">
    <property type="protein sequence ID" value="MDA0633952.1"/>
    <property type="molecule type" value="Genomic_DNA"/>
</dbReference>
<keyword evidence="3" id="KW-1185">Reference proteome</keyword>
<name>A0ABT4S9R7_9ACTN</name>
<evidence type="ECO:0000259" key="1">
    <source>
        <dbReference type="Pfam" id="PF17940"/>
    </source>
</evidence>